<dbReference type="OrthoDB" id="9801383at2"/>
<evidence type="ECO:0008006" key="4">
    <source>
        <dbReference type="Google" id="ProtNLM"/>
    </source>
</evidence>
<dbReference type="Proteomes" id="UP000253426">
    <property type="component" value="Unassembled WGS sequence"/>
</dbReference>
<dbReference type="PANTHER" id="PTHR35399:SF2">
    <property type="entry name" value="DUF839 DOMAIN-CONTAINING PROTEIN"/>
    <property type="match status" value="1"/>
</dbReference>
<proteinExistence type="predicted"/>
<dbReference type="RefSeq" id="WP_113959105.1">
    <property type="nucleotide sequence ID" value="NZ_QNRR01000005.1"/>
</dbReference>
<dbReference type="PANTHER" id="PTHR35399">
    <property type="entry name" value="SLR8030 PROTEIN"/>
    <property type="match status" value="1"/>
</dbReference>
<feature type="compositionally biased region" description="Basic and acidic residues" evidence="1">
    <location>
        <begin position="602"/>
        <end position="618"/>
    </location>
</feature>
<dbReference type="SUPFAM" id="SSF101898">
    <property type="entry name" value="NHL repeat"/>
    <property type="match status" value="1"/>
</dbReference>
<dbReference type="Pfam" id="PF05787">
    <property type="entry name" value="PhoX"/>
    <property type="match status" value="1"/>
</dbReference>
<comment type="caution">
    <text evidence="2">The sequence shown here is derived from an EMBL/GenBank/DDBJ whole genome shotgun (WGS) entry which is preliminary data.</text>
</comment>
<evidence type="ECO:0000256" key="1">
    <source>
        <dbReference type="SAM" id="MobiDB-lite"/>
    </source>
</evidence>
<gene>
    <name evidence="2" type="ORF">DES53_10512</name>
</gene>
<dbReference type="InterPro" id="IPR008557">
    <property type="entry name" value="PhoX"/>
</dbReference>
<reference evidence="2 3" key="1">
    <citation type="submission" date="2018-06" db="EMBL/GenBank/DDBJ databases">
        <title>Genomic Encyclopedia of Type Strains, Phase IV (KMG-IV): sequencing the most valuable type-strain genomes for metagenomic binning, comparative biology and taxonomic classification.</title>
        <authorList>
            <person name="Goeker M."/>
        </authorList>
    </citation>
    <scope>NUCLEOTIDE SEQUENCE [LARGE SCALE GENOMIC DNA]</scope>
    <source>
        <strain evidence="2 3">DSM 25532</strain>
    </source>
</reference>
<evidence type="ECO:0000313" key="3">
    <source>
        <dbReference type="Proteomes" id="UP000253426"/>
    </source>
</evidence>
<keyword evidence="3" id="KW-1185">Reference proteome</keyword>
<name>A0A366HL72_9BACT</name>
<feature type="region of interest" description="Disordered" evidence="1">
    <location>
        <begin position="602"/>
        <end position="636"/>
    </location>
</feature>
<evidence type="ECO:0000313" key="2">
    <source>
        <dbReference type="EMBL" id="RBP43614.1"/>
    </source>
</evidence>
<sequence length="649" mass="70731">MNPSESPEPLPSFDSLLAEAISRRDFVRMGLGSLAVGFFAAESSAKEPETSLFSFQGVGVSTEDKVHIPDAYGKPKVLYAWGDPIDGQGPVFKPDAGNSAEEQEKQAGMGHDGMQWFPWPGDDASRSDRGLLVMNHEYTDQGLLFTDGLEPITEEKVRKSQAAHGVSIIAVEKKDGEWKVVPSQWSRRVTAYTPMTLTGPAAGCELVRTQADAKGLNVLGTFNNCASGKTPWGTYLACEENVHGYFGCDAEGFQPNADQKRYGFTASGANYEKEEGKATSLYHWWKHDQRFDLGKNPHEANRFGFVVEIDPQNPDSVPRKHTALGRFKHENAAVTLSKGKHAVVYMGDDEKNEYIYKFVSSGTYDPANRESNLKLLETGTLYVAQFKDDGSGKWLPLVLGQPGLVKSDVFTNQSDISVRTRQAADKVGATTMDRPEWVAVHPISGKVFVTLTNNSSRGEESAKINSANPRTKNAFGHIISWDEAGGDAAAETFQWSIFLLAGDPTIPPAKDGEPKVNIKGDIFGSPDGLTFDPRGILWIQTDVSSSKIGQKDYKNLGNNMMLAADPNTGLVRRFLTGPKGCEITGLAFTPDLKTMFVNIQHPGERSKENEPSDPKDPKAVSTWPDGANGGRPRPATVVITHSDGKLIGE</sequence>
<dbReference type="AlphaFoldDB" id="A0A366HL72"/>
<organism evidence="2 3">
    <name type="scientific">Roseimicrobium gellanilyticum</name>
    <dbReference type="NCBI Taxonomy" id="748857"/>
    <lineage>
        <taxon>Bacteria</taxon>
        <taxon>Pseudomonadati</taxon>
        <taxon>Verrucomicrobiota</taxon>
        <taxon>Verrucomicrobiia</taxon>
        <taxon>Verrucomicrobiales</taxon>
        <taxon>Verrucomicrobiaceae</taxon>
        <taxon>Roseimicrobium</taxon>
    </lineage>
</organism>
<protein>
    <recommendedName>
        <fullName evidence="4">PhoX family phosphatase</fullName>
    </recommendedName>
</protein>
<dbReference type="EMBL" id="QNRR01000005">
    <property type="protein sequence ID" value="RBP43614.1"/>
    <property type="molecule type" value="Genomic_DNA"/>
</dbReference>
<accession>A0A366HL72</accession>